<organism evidence="1 2">
    <name type="scientific">Faecalicatena contorta</name>
    <dbReference type="NCBI Taxonomy" id="39482"/>
    <lineage>
        <taxon>Bacteria</taxon>
        <taxon>Bacillati</taxon>
        <taxon>Bacillota</taxon>
        <taxon>Clostridia</taxon>
        <taxon>Lachnospirales</taxon>
        <taxon>Lachnospiraceae</taxon>
        <taxon>Faecalicatena</taxon>
    </lineage>
</organism>
<name>A0A174LKG2_9FIRM</name>
<dbReference type="RefSeq" id="WP_055155101.1">
    <property type="nucleotide sequence ID" value="NZ_CYZU01000071.1"/>
</dbReference>
<dbReference type="Proteomes" id="UP000095544">
    <property type="component" value="Unassembled WGS sequence"/>
</dbReference>
<sequence length="64" mass="7173">MTYKELTDYIFSRMQHSDHKMSEQVPDDVADMIKGGSGHIDPARYVASKCDIKRGVDAVGQKNT</sequence>
<evidence type="ECO:0000313" key="2">
    <source>
        <dbReference type="Proteomes" id="UP000095544"/>
    </source>
</evidence>
<evidence type="ECO:0000313" key="1">
    <source>
        <dbReference type="EMBL" id="CUP24712.1"/>
    </source>
</evidence>
<accession>A0A174LKG2</accession>
<dbReference type="EMBL" id="CYZU01000071">
    <property type="protein sequence ID" value="CUP24712.1"/>
    <property type="molecule type" value="Genomic_DNA"/>
</dbReference>
<dbReference type="AlphaFoldDB" id="A0A174LKG2"/>
<gene>
    <name evidence="1" type="ORF">ERS852491_04644</name>
</gene>
<proteinExistence type="predicted"/>
<reference evidence="1 2" key="1">
    <citation type="submission" date="2015-09" db="EMBL/GenBank/DDBJ databases">
        <authorList>
            <consortium name="Pathogen Informatics"/>
        </authorList>
    </citation>
    <scope>NUCLEOTIDE SEQUENCE [LARGE SCALE GENOMIC DNA]</scope>
    <source>
        <strain evidence="1 2">2789STDY5834876</strain>
    </source>
</reference>
<protein>
    <submittedName>
        <fullName evidence="1">Uncharacterized protein</fullName>
    </submittedName>
</protein>
<dbReference type="STRING" id="39482.ERS852491_04644"/>